<dbReference type="Gene3D" id="1.10.10.60">
    <property type="entry name" value="Homeodomain-like"/>
    <property type="match status" value="1"/>
</dbReference>
<dbReference type="SUPFAM" id="SSF46689">
    <property type="entry name" value="Homeodomain-like"/>
    <property type="match status" value="1"/>
</dbReference>
<dbReference type="Gene3D" id="1.10.8.60">
    <property type="match status" value="1"/>
</dbReference>
<protein>
    <submittedName>
        <fullName evidence="8">Response regulator</fullName>
    </submittedName>
</protein>
<reference evidence="8 9" key="1">
    <citation type="submission" date="2019-07" db="EMBL/GenBank/DDBJ databases">
        <title>Caenimonas sedimenti sp. nov., isolated from activated sludge.</title>
        <authorList>
            <person name="Xu J."/>
        </authorList>
    </citation>
    <scope>NUCLEOTIDE SEQUENCE [LARGE SCALE GENOMIC DNA]</scope>
    <source>
        <strain evidence="8 9">HX-9-20</strain>
    </source>
</reference>
<dbReference type="GO" id="GO:0000160">
    <property type="term" value="P:phosphorelay signal transduction system"/>
    <property type="evidence" value="ECO:0007669"/>
    <property type="project" value="InterPro"/>
</dbReference>
<dbReference type="InterPro" id="IPR001789">
    <property type="entry name" value="Sig_transdc_resp-reg_receiver"/>
</dbReference>
<evidence type="ECO:0000256" key="4">
    <source>
        <dbReference type="ARBA" id="ARBA00023163"/>
    </source>
</evidence>
<sequence>MARILIVDDDPALLRLLSLRLRQEGHEPLEAASGKEALACLDQGLPQLLITDLRMAGMDGLQLFDAVHRRLPLLPVLMLTAHGTIPDAVLALRRGVFGYLPKPFEAHDLMAEVDRALAAARTLGADMPGAEPGESWREAILTRSPRMEQVLAEARMVAQTDAAVLVHGPSGSGKELLARAIHAASARAGAPLVAVNCGAIPENLVESELFGHVKGAFTGAVRDRPGLFVEARGGTVFLDEIGDLPLAAQVKLLRVLQEGEVRAVGGDRMVRTNVRVISASHRRLDDEVAAGRFREDLFYRLNVVALELPALAERREDIALLAQHFLATLAQRYAKPLAGFGPGALESLVAAAWPGNVRQLQNVVEKCVVLSAGPQVAQALVQRALANQASDLLPFDEARRQFERDYLVQLLKLTAGNVSHAARLAQRNRTDFYALLGRHQLEPAAFKPGL</sequence>
<keyword evidence="2" id="KW-0067">ATP-binding</keyword>
<keyword evidence="4" id="KW-0804">Transcription</keyword>
<dbReference type="InterPro" id="IPR003593">
    <property type="entry name" value="AAA+_ATPase"/>
</dbReference>
<evidence type="ECO:0000256" key="3">
    <source>
        <dbReference type="ARBA" id="ARBA00023015"/>
    </source>
</evidence>
<evidence type="ECO:0000313" key="9">
    <source>
        <dbReference type="Proteomes" id="UP000318199"/>
    </source>
</evidence>
<dbReference type="Proteomes" id="UP000318199">
    <property type="component" value="Unassembled WGS sequence"/>
</dbReference>
<dbReference type="PANTHER" id="PTHR32071">
    <property type="entry name" value="TRANSCRIPTIONAL REGULATORY PROTEIN"/>
    <property type="match status" value="1"/>
</dbReference>
<keyword evidence="1" id="KW-0547">Nucleotide-binding</keyword>
<dbReference type="RefSeq" id="WP_145893261.1">
    <property type="nucleotide sequence ID" value="NZ_VOBQ01000009.1"/>
</dbReference>
<evidence type="ECO:0000256" key="1">
    <source>
        <dbReference type="ARBA" id="ARBA00022741"/>
    </source>
</evidence>
<feature type="modified residue" description="4-aspartylphosphate" evidence="5">
    <location>
        <position position="52"/>
    </location>
</feature>
<keyword evidence="3" id="KW-0805">Transcription regulation</keyword>
<dbReference type="Gene3D" id="3.40.50.2300">
    <property type="match status" value="1"/>
</dbReference>
<dbReference type="PANTHER" id="PTHR32071:SF116">
    <property type="entry name" value="TRANSCRIPTIONAL REGULATORY PROTEIN GLRR"/>
    <property type="match status" value="1"/>
</dbReference>
<dbReference type="Gene3D" id="3.40.50.300">
    <property type="entry name" value="P-loop containing nucleotide triphosphate hydrolases"/>
    <property type="match status" value="1"/>
</dbReference>
<proteinExistence type="predicted"/>
<dbReference type="PROSITE" id="PS50045">
    <property type="entry name" value="SIGMA54_INTERACT_4"/>
    <property type="match status" value="1"/>
</dbReference>
<feature type="domain" description="Sigma-54 factor interaction" evidence="6">
    <location>
        <begin position="140"/>
        <end position="369"/>
    </location>
</feature>
<dbReference type="InterPro" id="IPR011006">
    <property type="entry name" value="CheY-like_superfamily"/>
</dbReference>
<dbReference type="Pfam" id="PF25601">
    <property type="entry name" value="AAA_lid_14"/>
    <property type="match status" value="1"/>
</dbReference>
<organism evidence="8 9">
    <name type="scientific">Caenimonas sedimenti</name>
    <dbReference type="NCBI Taxonomy" id="2596921"/>
    <lineage>
        <taxon>Bacteria</taxon>
        <taxon>Pseudomonadati</taxon>
        <taxon>Pseudomonadota</taxon>
        <taxon>Betaproteobacteria</taxon>
        <taxon>Burkholderiales</taxon>
        <taxon>Comamonadaceae</taxon>
        <taxon>Caenimonas</taxon>
    </lineage>
</organism>
<dbReference type="InterPro" id="IPR002078">
    <property type="entry name" value="Sigma_54_int"/>
</dbReference>
<feature type="domain" description="Response regulatory" evidence="7">
    <location>
        <begin position="3"/>
        <end position="117"/>
    </location>
</feature>
<dbReference type="SUPFAM" id="SSF52540">
    <property type="entry name" value="P-loop containing nucleoside triphosphate hydrolases"/>
    <property type="match status" value="1"/>
</dbReference>
<evidence type="ECO:0000256" key="5">
    <source>
        <dbReference type="PROSITE-ProRule" id="PRU00169"/>
    </source>
</evidence>
<dbReference type="FunFam" id="3.40.50.300:FF:000006">
    <property type="entry name" value="DNA-binding transcriptional regulator NtrC"/>
    <property type="match status" value="1"/>
</dbReference>
<dbReference type="GO" id="GO:0005524">
    <property type="term" value="F:ATP binding"/>
    <property type="evidence" value="ECO:0007669"/>
    <property type="project" value="UniProtKB-KW"/>
</dbReference>
<dbReference type="OrthoDB" id="9761705at2"/>
<keyword evidence="5" id="KW-0597">Phosphoprotein</keyword>
<name>A0A562ZRP6_9BURK</name>
<comment type="caution">
    <text evidence="8">The sequence shown here is derived from an EMBL/GenBank/DDBJ whole genome shotgun (WGS) entry which is preliminary data.</text>
</comment>
<evidence type="ECO:0000259" key="6">
    <source>
        <dbReference type="PROSITE" id="PS50045"/>
    </source>
</evidence>
<dbReference type="SMART" id="SM00382">
    <property type="entry name" value="AAA"/>
    <property type="match status" value="1"/>
</dbReference>
<evidence type="ECO:0000256" key="2">
    <source>
        <dbReference type="ARBA" id="ARBA00022840"/>
    </source>
</evidence>
<evidence type="ECO:0000259" key="7">
    <source>
        <dbReference type="PROSITE" id="PS50110"/>
    </source>
</evidence>
<dbReference type="Pfam" id="PF00072">
    <property type="entry name" value="Response_reg"/>
    <property type="match status" value="1"/>
</dbReference>
<accession>A0A562ZRP6</accession>
<dbReference type="InterPro" id="IPR027417">
    <property type="entry name" value="P-loop_NTPase"/>
</dbReference>
<keyword evidence="9" id="KW-1185">Reference proteome</keyword>
<dbReference type="Pfam" id="PF00158">
    <property type="entry name" value="Sigma54_activat"/>
    <property type="match status" value="1"/>
</dbReference>
<dbReference type="InterPro" id="IPR058031">
    <property type="entry name" value="AAA_lid_NorR"/>
</dbReference>
<dbReference type="PROSITE" id="PS50110">
    <property type="entry name" value="RESPONSE_REGULATORY"/>
    <property type="match status" value="1"/>
</dbReference>
<dbReference type="PROSITE" id="PS00688">
    <property type="entry name" value="SIGMA54_INTERACT_3"/>
    <property type="match status" value="1"/>
</dbReference>
<dbReference type="CDD" id="cd00009">
    <property type="entry name" value="AAA"/>
    <property type="match status" value="1"/>
</dbReference>
<dbReference type="InterPro" id="IPR025944">
    <property type="entry name" value="Sigma_54_int_dom_CS"/>
</dbReference>
<evidence type="ECO:0000313" key="8">
    <source>
        <dbReference type="EMBL" id="TWO71031.1"/>
    </source>
</evidence>
<dbReference type="EMBL" id="VOBQ01000009">
    <property type="protein sequence ID" value="TWO71031.1"/>
    <property type="molecule type" value="Genomic_DNA"/>
</dbReference>
<dbReference type="SUPFAM" id="SSF52172">
    <property type="entry name" value="CheY-like"/>
    <property type="match status" value="1"/>
</dbReference>
<dbReference type="InterPro" id="IPR009057">
    <property type="entry name" value="Homeodomain-like_sf"/>
</dbReference>
<dbReference type="SMART" id="SM00448">
    <property type="entry name" value="REC"/>
    <property type="match status" value="1"/>
</dbReference>
<gene>
    <name evidence="8" type="ORF">FN976_11945</name>
</gene>
<dbReference type="AlphaFoldDB" id="A0A562ZRP6"/>
<dbReference type="GO" id="GO:0006355">
    <property type="term" value="P:regulation of DNA-templated transcription"/>
    <property type="evidence" value="ECO:0007669"/>
    <property type="project" value="InterPro"/>
</dbReference>